<evidence type="ECO:0000313" key="1">
    <source>
        <dbReference type="EMBL" id="GAA1211536.1"/>
    </source>
</evidence>
<dbReference type="Proteomes" id="UP001500943">
    <property type="component" value="Unassembled WGS sequence"/>
</dbReference>
<comment type="caution">
    <text evidence="1">The sequence shown here is derived from an EMBL/GenBank/DDBJ whole genome shotgun (WGS) entry which is preliminary data.</text>
</comment>
<evidence type="ECO:0000313" key="2">
    <source>
        <dbReference type="Proteomes" id="UP001500943"/>
    </source>
</evidence>
<sequence>MLVSDELIISGGGSHAVATDEMLSNAANLLRAADMTRDIVGAIEMVDARLTIGQLESLGIPTAAALAETDLDYAHFALSQLASRAELMSGLVRFAAQAYGLGEAISESLIRRVAADAAAVIGFFFPAWAATVVLTSPLLPILASIGVAAFVLGRADPQLSDQKWMSTQLNELISDPAFVRALRYGVMTVDEFAAGAAGFPPSLVSALSTAGVIGLASSAGFIQRAGGVAGVLKETPVALKRTTQPEPVTAAESVEERVKRIPQPADERPEQVRIEKYETLGEPHRFEVYIAGTVDFAISGSTEPVDGTSNLSLAAGQQSGSIAAVAAAMREAGITSESPVTFNGHSQGAATAARLAESGEYNTTGVFTVGGNIGQIDIPDDVPTVIVEHTDDLVVAAGGLQDNRHALTVERHAFGGRTLPEGVPVPAHQLSEYRETARLMDQSDSRELQSAAHRMAVFGRGATTATVTSYYYERVQP</sequence>
<dbReference type="Gene3D" id="3.40.50.1820">
    <property type="entry name" value="alpha/beta hydrolase"/>
    <property type="match status" value="1"/>
</dbReference>
<proteinExistence type="predicted"/>
<protein>
    <submittedName>
        <fullName evidence="1">Uncharacterized protein</fullName>
    </submittedName>
</protein>
<dbReference type="InterPro" id="IPR029058">
    <property type="entry name" value="AB_hydrolase_fold"/>
</dbReference>
<keyword evidence="2" id="KW-1185">Reference proteome</keyword>
<accession>A0ABP4G4G4</accession>
<name>A0ABP4G4G4_9MICO</name>
<reference evidence="2" key="1">
    <citation type="journal article" date="2019" name="Int. J. Syst. Evol. Microbiol.">
        <title>The Global Catalogue of Microorganisms (GCM) 10K type strain sequencing project: providing services to taxonomists for standard genome sequencing and annotation.</title>
        <authorList>
            <consortium name="The Broad Institute Genomics Platform"/>
            <consortium name="The Broad Institute Genome Sequencing Center for Infectious Disease"/>
            <person name="Wu L."/>
            <person name="Ma J."/>
        </authorList>
    </citation>
    <scope>NUCLEOTIDE SEQUENCE [LARGE SCALE GENOMIC DNA]</scope>
    <source>
        <strain evidence="2">JCM 12762</strain>
    </source>
</reference>
<dbReference type="SUPFAM" id="SSF53474">
    <property type="entry name" value="alpha/beta-Hydrolases"/>
    <property type="match status" value="1"/>
</dbReference>
<dbReference type="EMBL" id="BAAAKW010000017">
    <property type="protein sequence ID" value="GAA1211536.1"/>
    <property type="molecule type" value="Genomic_DNA"/>
</dbReference>
<organism evidence="1 2">
    <name type="scientific">Rhodoglobus aureus</name>
    <dbReference type="NCBI Taxonomy" id="191497"/>
    <lineage>
        <taxon>Bacteria</taxon>
        <taxon>Bacillati</taxon>
        <taxon>Actinomycetota</taxon>
        <taxon>Actinomycetes</taxon>
        <taxon>Micrococcales</taxon>
        <taxon>Microbacteriaceae</taxon>
        <taxon>Rhodoglobus</taxon>
    </lineage>
</organism>
<gene>
    <name evidence="1" type="ORF">GCM10009655_08320</name>
</gene>